<protein>
    <recommendedName>
        <fullName evidence="4">Secreted protein</fullName>
    </recommendedName>
</protein>
<evidence type="ECO:0000313" key="2">
    <source>
        <dbReference type="EMBL" id="CAI6375446.1"/>
    </source>
</evidence>
<dbReference type="Proteomes" id="UP001160148">
    <property type="component" value="Unassembled WGS sequence"/>
</dbReference>
<organism evidence="2 3">
    <name type="scientific">Macrosiphum euphorbiae</name>
    <name type="common">potato aphid</name>
    <dbReference type="NCBI Taxonomy" id="13131"/>
    <lineage>
        <taxon>Eukaryota</taxon>
        <taxon>Metazoa</taxon>
        <taxon>Ecdysozoa</taxon>
        <taxon>Arthropoda</taxon>
        <taxon>Hexapoda</taxon>
        <taxon>Insecta</taxon>
        <taxon>Pterygota</taxon>
        <taxon>Neoptera</taxon>
        <taxon>Paraneoptera</taxon>
        <taxon>Hemiptera</taxon>
        <taxon>Sternorrhyncha</taxon>
        <taxon>Aphidomorpha</taxon>
        <taxon>Aphidoidea</taxon>
        <taxon>Aphididae</taxon>
        <taxon>Macrosiphini</taxon>
        <taxon>Macrosiphum</taxon>
    </lineage>
</organism>
<reference evidence="2 3" key="1">
    <citation type="submission" date="2023-01" db="EMBL/GenBank/DDBJ databases">
        <authorList>
            <person name="Whitehead M."/>
        </authorList>
    </citation>
    <scope>NUCLEOTIDE SEQUENCE [LARGE SCALE GENOMIC DNA]</scope>
</reference>
<accession>A0AAV0Y7W9</accession>
<evidence type="ECO:0000256" key="1">
    <source>
        <dbReference type="SAM" id="MobiDB-lite"/>
    </source>
</evidence>
<gene>
    <name evidence="2" type="ORF">MEUPH1_LOCUS28943</name>
</gene>
<sequence length="105" mass="11525">MRTSRRYLIVAVHNATVVHQHGVNLEGQELRDGQRDSDDRVVRYGPGVGQEQFAVGGGQQPAKSDYVRDRQPSDGTHARPPVIGYVVCCANATRACMRGRSSAYI</sequence>
<dbReference type="EMBL" id="CARXXK010001332">
    <property type="protein sequence ID" value="CAI6375446.1"/>
    <property type="molecule type" value="Genomic_DNA"/>
</dbReference>
<evidence type="ECO:0000313" key="3">
    <source>
        <dbReference type="Proteomes" id="UP001160148"/>
    </source>
</evidence>
<keyword evidence="3" id="KW-1185">Reference proteome</keyword>
<evidence type="ECO:0008006" key="4">
    <source>
        <dbReference type="Google" id="ProtNLM"/>
    </source>
</evidence>
<dbReference type="AlphaFoldDB" id="A0AAV0Y7W9"/>
<comment type="caution">
    <text evidence="2">The sequence shown here is derived from an EMBL/GenBank/DDBJ whole genome shotgun (WGS) entry which is preliminary data.</text>
</comment>
<name>A0AAV0Y7W9_9HEMI</name>
<feature type="region of interest" description="Disordered" evidence="1">
    <location>
        <begin position="49"/>
        <end position="80"/>
    </location>
</feature>
<proteinExistence type="predicted"/>